<feature type="transmembrane region" description="Helical" evidence="1">
    <location>
        <begin position="234"/>
        <end position="254"/>
    </location>
</feature>
<keyword evidence="1" id="KW-0472">Membrane</keyword>
<comment type="caution">
    <text evidence="2">The sequence shown here is derived from an EMBL/GenBank/DDBJ whole genome shotgun (WGS) entry which is preliminary data.</text>
</comment>
<feature type="transmembrane region" description="Helical" evidence="1">
    <location>
        <begin position="137"/>
        <end position="156"/>
    </location>
</feature>
<keyword evidence="3" id="KW-1185">Reference proteome</keyword>
<evidence type="ECO:0000313" key="2">
    <source>
        <dbReference type="EMBL" id="KAA2214153.1"/>
    </source>
</evidence>
<dbReference type="AlphaFoldDB" id="A0A5B2TJ72"/>
<reference evidence="2 3" key="1">
    <citation type="journal article" date="2015" name="Int. J. Syst. Evol. Microbiol.">
        <title>Roseomonas oryzae sp. nov., isolated from paddy rhizosphere soil.</title>
        <authorList>
            <person name="Ramaprasad E.V."/>
            <person name="Sasikala Ch."/>
            <person name="Ramana Ch.V."/>
        </authorList>
    </citation>
    <scope>NUCLEOTIDE SEQUENCE [LARGE SCALE GENOMIC DNA]</scope>
    <source>
        <strain evidence="2 3">KCTC 42542</strain>
    </source>
</reference>
<proteinExistence type="predicted"/>
<accession>A0A5B2TJ72</accession>
<dbReference type="InterPro" id="IPR010699">
    <property type="entry name" value="DUF1275"/>
</dbReference>
<feature type="transmembrane region" description="Helical" evidence="1">
    <location>
        <begin position="110"/>
        <end position="131"/>
    </location>
</feature>
<dbReference type="Pfam" id="PF06912">
    <property type="entry name" value="DUF1275"/>
    <property type="match status" value="1"/>
</dbReference>
<gene>
    <name evidence="2" type="ORF">F0Q34_08160</name>
</gene>
<evidence type="ECO:0000256" key="1">
    <source>
        <dbReference type="SAM" id="Phobius"/>
    </source>
</evidence>
<dbReference type="PANTHER" id="PTHR37314">
    <property type="entry name" value="SLR0142 PROTEIN"/>
    <property type="match status" value="1"/>
</dbReference>
<sequence>MAAARRRALLRAIRPVRRLVAAGRSEATDRQLARALAFVAGAVNAGGLLTVGQYTAHMSGVISSLAEHAVLGAWVLVGAGVAALFSFTAGAAASAMLINWARRHRGSSQYALPLLLEAALLALFGTAGLMLEGDPRFMAAAVPLLCLIMGLQNATITKVSGARMRTTHMTGVVTDIGIELGKLTYRNRGSAKAGYRVMADRAKLRLLASLLGVFLLGGVVGALGFTAFGFAAALPLAALLALLGSTPAVEAALVRKFRPPF</sequence>
<dbReference type="OrthoDB" id="270162at2"/>
<keyword evidence="1" id="KW-1133">Transmembrane helix</keyword>
<feature type="transmembrane region" description="Helical" evidence="1">
    <location>
        <begin position="32"/>
        <end position="51"/>
    </location>
</feature>
<evidence type="ECO:0000313" key="3">
    <source>
        <dbReference type="Proteomes" id="UP000322110"/>
    </source>
</evidence>
<keyword evidence="1" id="KW-0812">Transmembrane</keyword>
<dbReference type="EMBL" id="VUKA01000002">
    <property type="protein sequence ID" value="KAA2214153.1"/>
    <property type="molecule type" value="Genomic_DNA"/>
</dbReference>
<dbReference type="PANTHER" id="PTHR37314:SF4">
    <property type="entry name" value="UPF0700 TRANSMEMBRANE PROTEIN YOAK"/>
    <property type="match status" value="1"/>
</dbReference>
<name>A0A5B2TJ72_9PROT</name>
<feature type="transmembrane region" description="Helical" evidence="1">
    <location>
        <begin position="71"/>
        <end position="98"/>
    </location>
</feature>
<feature type="transmembrane region" description="Helical" evidence="1">
    <location>
        <begin position="206"/>
        <end position="228"/>
    </location>
</feature>
<organism evidence="2 3">
    <name type="scientific">Teichococcus oryzae</name>
    <dbReference type="NCBI Taxonomy" id="1608942"/>
    <lineage>
        <taxon>Bacteria</taxon>
        <taxon>Pseudomonadati</taxon>
        <taxon>Pseudomonadota</taxon>
        <taxon>Alphaproteobacteria</taxon>
        <taxon>Acetobacterales</taxon>
        <taxon>Roseomonadaceae</taxon>
        <taxon>Roseomonas</taxon>
    </lineage>
</organism>
<dbReference type="Proteomes" id="UP000322110">
    <property type="component" value="Unassembled WGS sequence"/>
</dbReference>
<protein>
    <submittedName>
        <fullName evidence="2">DUF1275 domain-containing protein</fullName>
    </submittedName>
</protein>